<dbReference type="EMBL" id="JAPDDP010000026">
    <property type="protein sequence ID" value="MDA0181800.1"/>
    <property type="molecule type" value="Genomic_DNA"/>
</dbReference>
<proteinExistence type="predicted"/>
<dbReference type="AlphaFoldDB" id="A0A9X3NBC9"/>
<protein>
    <submittedName>
        <fullName evidence="2">Ig-like domain-containing protein</fullName>
    </submittedName>
</protein>
<feature type="region of interest" description="Disordered" evidence="1">
    <location>
        <begin position="333"/>
        <end position="361"/>
    </location>
</feature>
<dbReference type="RefSeq" id="WP_270026151.1">
    <property type="nucleotide sequence ID" value="NZ_JAPDDP010000026.1"/>
</dbReference>
<sequence length="361" mass="36509">MAVAALVLPTTAQAATPTTTTLTPNLPTSYFGEDDLRFTAKVTGTNGVPTGAVAFAINGTTYGLPVPLNGLGEAVDELELYVGPGDKVTAFYLGDANNQASSGEATPTILPAKTRVTVVSSPSPSDQGKPVKIDVGVINTSSDAPPSGGVTLFVDGASAAGPFPLGQDGTVTIIGGAALAAGAHTFEARYSDTDPVVFEPSAGSTTHTVTAPPVPPPPVVNPIPQQRINPVTQPPYAVLRSTTTRTGAISLLTQLPAAGTVTAHASASGVTKYGTASKVTTAAERVTLVINPSAKAKRKLAKGKSVKVTVKLRFQPATGGAAKTITRRVTVKATKTARVAKGSRAPSPGSWRLASPSAGLR</sequence>
<name>A0A9X3NBC9_9ACTN</name>
<comment type="caution">
    <text evidence="2">The sequence shown here is derived from an EMBL/GenBank/DDBJ whole genome shotgun (WGS) entry which is preliminary data.</text>
</comment>
<dbReference type="Proteomes" id="UP001147653">
    <property type="component" value="Unassembled WGS sequence"/>
</dbReference>
<dbReference type="GO" id="GO:0005975">
    <property type="term" value="P:carbohydrate metabolic process"/>
    <property type="evidence" value="ECO:0007669"/>
    <property type="project" value="UniProtKB-ARBA"/>
</dbReference>
<organism evidence="2 3">
    <name type="scientific">Solirubrobacter phytolaccae</name>
    <dbReference type="NCBI Taxonomy" id="1404360"/>
    <lineage>
        <taxon>Bacteria</taxon>
        <taxon>Bacillati</taxon>
        <taxon>Actinomycetota</taxon>
        <taxon>Thermoleophilia</taxon>
        <taxon>Solirubrobacterales</taxon>
        <taxon>Solirubrobacteraceae</taxon>
        <taxon>Solirubrobacter</taxon>
    </lineage>
</organism>
<accession>A0A9X3NBC9</accession>
<dbReference type="Gene3D" id="2.60.40.10">
    <property type="entry name" value="Immunoglobulins"/>
    <property type="match status" value="2"/>
</dbReference>
<evidence type="ECO:0000256" key="1">
    <source>
        <dbReference type="SAM" id="MobiDB-lite"/>
    </source>
</evidence>
<gene>
    <name evidence="2" type="ORF">OJ997_15970</name>
</gene>
<evidence type="ECO:0000313" key="2">
    <source>
        <dbReference type="EMBL" id="MDA0181800.1"/>
    </source>
</evidence>
<keyword evidence="3" id="KW-1185">Reference proteome</keyword>
<reference evidence="2" key="1">
    <citation type="submission" date="2022-10" db="EMBL/GenBank/DDBJ databases">
        <title>The WGS of Solirubrobacter phytolaccae KCTC 29190.</title>
        <authorList>
            <person name="Jiang Z."/>
        </authorList>
    </citation>
    <scope>NUCLEOTIDE SEQUENCE</scope>
    <source>
        <strain evidence="2">KCTC 29190</strain>
    </source>
</reference>
<dbReference type="InterPro" id="IPR013783">
    <property type="entry name" value="Ig-like_fold"/>
</dbReference>
<evidence type="ECO:0000313" key="3">
    <source>
        <dbReference type="Proteomes" id="UP001147653"/>
    </source>
</evidence>